<evidence type="ECO:0000256" key="4">
    <source>
        <dbReference type="ARBA" id="ARBA00022833"/>
    </source>
</evidence>
<dbReference type="GO" id="GO:0008270">
    <property type="term" value="F:zinc ion binding"/>
    <property type="evidence" value="ECO:0007669"/>
    <property type="project" value="UniProtKB-KW"/>
</dbReference>
<keyword evidence="5" id="KW-0539">Nucleus</keyword>
<dbReference type="PANTHER" id="PTHR46481:SF10">
    <property type="entry name" value="ZINC FINGER BED DOMAIN-CONTAINING PROTEIN 39"/>
    <property type="match status" value="1"/>
</dbReference>
<evidence type="ECO:0000313" key="6">
    <source>
        <dbReference type="EMBL" id="KAG1769435.1"/>
    </source>
</evidence>
<dbReference type="InterPro" id="IPR052035">
    <property type="entry name" value="ZnF_BED_domain_contain"/>
</dbReference>
<evidence type="ECO:0000313" key="7">
    <source>
        <dbReference type="Proteomes" id="UP000714275"/>
    </source>
</evidence>
<organism evidence="6 7">
    <name type="scientific">Suillus placidus</name>
    <dbReference type="NCBI Taxonomy" id="48579"/>
    <lineage>
        <taxon>Eukaryota</taxon>
        <taxon>Fungi</taxon>
        <taxon>Dikarya</taxon>
        <taxon>Basidiomycota</taxon>
        <taxon>Agaricomycotina</taxon>
        <taxon>Agaricomycetes</taxon>
        <taxon>Agaricomycetidae</taxon>
        <taxon>Boletales</taxon>
        <taxon>Suillineae</taxon>
        <taxon>Suillaceae</taxon>
        <taxon>Suillus</taxon>
    </lineage>
</organism>
<comment type="caution">
    <text evidence="6">The sequence shown here is derived from an EMBL/GenBank/DDBJ whole genome shotgun (WGS) entry which is preliminary data.</text>
</comment>
<evidence type="ECO:0000256" key="5">
    <source>
        <dbReference type="ARBA" id="ARBA00023242"/>
    </source>
</evidence>
<protein>
    <recommendedName>
        <fullName evidence="8">BED-type domain-containing protein</fullName>
    </recommendedName>
</protein>
<keyword evidence="2" id="KW-0479">Metal-binding</keyword>
<reference evidence="6" key="1">
    <citation type="journal article" date="2020" name="New Phytol.">
        <title>Comparative genomics reveals dynamic genome evolution in host specialist ectomycorrhizal fungi.</title>
        <authorList>
            <person name="Lofgren L.A."/>
            <person name="Nguyen N.H."/>
            <person name="Vilgalys R."/>
            <person name="Ruytinx J."/>
            <person name="Liao H.L."/>
            <person name="Branco S."/>
            <person name="Kuo A."/>
            <person name="LaButti K."/>
            <person name="Lipzen A."/>
            <person name="Andreopoulos W."/>
            <person name="Pangilinan J."/>
            <person name="Riley R."/>
            <person name="Hundley H."/>
            <person name="Na H."/>
            <person name="Barry K."/>
            <person name="Grigoriev I.V."/>
            <person name="Stajich J.E."/>
            <person name="Kennedy P.G."/>
        </authorList>
    </citation>
    <scope>NUCLEOTIDE SEQUENCE</scope>
    <source>
        <strain evidence="6">DOB743</strain>
    </source>
</reference>
<evidence type="ECO:0000256" key="1">
    <source>
        <dbReference type="ARBA" id="ARBA00004123"/>
    </source>
</evidence>
<name>A0A9P7CWW5_9AGAM</name>
<evidence type="ECO:0000256" key="3">
    <source>
        <dbReference type="ARBA" id="ARBA00022771"/>
    </source>
</evidence>
<keyword evidence="4" id="KW-0862">Zinc</keyword>
<dbReference type="OrthoDB" id="2677917at2759"/>
<dbReference type="Proteomes" id="UP000714275">
    <property type="component" value="Unassembled WGS sequence"/>
</dbReference>
<evidence type="ECO:0000256" key="2">
    <source>
        <dbReference type="ARBA" id="ARBA00022723"/>
    </source>
</evidence>
<comment type="subcellular location">
    <subcellularLocation>
        <location evidence="1">Nucleus</location>
    </subcellularLocation>
</comment>
<dbReference type="SUPFAM" id="SSF140996">
    <property type="entry name" value="Hermes dimerisation domain"/>
    <property type="match status" value="1"/>
</dbReference>
<sequence length="203" mass="23161">MLISFYFTDKLKKGWTSPVYAFYEPIPSIEYIGGWRSHVFQCMGKGCKQRVQHYLNKGNAKSTSNMAKHTKSCWGPEAYDAAQDTKSAAAAREGVIKNLLKSSTITSSFKRTSKGKVTYSHRQHTKTETKAEIMCWVSESLRPFETVNDRGFQSLMKMGCPEYYLPSPSMVSRDVKLVFANVRQRIARMLQVMLAIVKCHKKH</sequence>
<dbReference type="GO" id="GO:0005634">
    <property type="term" value="C:nucleus"/>
    <property type="evidence" value="ECO:0007669"/>
    <property type="project" value="UniProtKB-SubCell"/>
</dbReference>
<keyword evidence="7" id="KW-1185">Reference proteome</keyword>
<dbReference type="AlphaFoldDB" id="A0A9P7CWW5"/>
<keyword evidence="3" id="KW-0863">Zinc-finger</keyword>
<proteinExistence type="predicted"/>
<dbReference type="PANTHER" id="PTHR46481">
    <property type="entry name" value="ZINC FINGER BED DOMAIN-CONTAINING PROTEIN 4"/>
    <property type="match status" value="1"/>
</dbReference>
<gene>
    <name evidence="6" type="ORF">EV702DRAFT_978763</name>
</gene>
<evidence type="ECO:0008006" key="8">
    <source>
        <dbReference type="Google" id="ProtNLM"/>
    </source>
</evidence>
<accession>A0A9P7CWW5</accession>
<dbReference type="EMBL" id="JABBWD010000072">
    <property type="protein sequence ID" value="KAG1769435.1"/>
    <property type="molecule type" value="Genomic_DNA"/>
</dbReference>